<proteinExistence type="predicted"/>
<dbReference type="AlphaFoldDB" id="A0A922SH02"/>
<evidence type="ECO:0000256" key="1">
    <source>
        <dbReference type="SAM" id="MobiDB-lite"/>
    </source>
</evidence>
<feature type="compositionally biased region" description="Basic and acidic residues" evidence="1">
    <location>
        <begin position="7"/>
        <end position="42"/>
    </location>
</feature>
<feature type="region of interest" description="Disordered" evidence="1">
    <location>
        <begin position="1"/>
        <end position="160"/>
    </location>
</feature>
<dbReference type="Proteomes" id="UP000814243">
    <property type="component" value="Unassembled WGS sequence"/>
</dbReference>
<sequence length="617" mass="71623">MEGVQLQRDEENMEHEETINEKKSDQPGETKEIESCKKKALEEVDQYGEEIKETTLEKDDQYGENISSGSEGKETGLSPTILDFSSGSSDDFIPNSETDSTDTSTSTGKPKKRYTKKLIIPESSDDSDSTTSGPEPGCSHSNEKQRKSLKERRADRQSRLMLRNAGKSYVTKLGKMKPERNLGPLTDCRMKCNIRISHDIREFIFKEYWGLGSYDERAKYTERFIKINKKKTHTIEGKGKREYSNTYKIVYFDEDYKICKSCLLKTLGESNRFLQTVCEKIKKYGRVTKSERGRAASYKKISNERLKDVEQHINKFPAYESHYSRSKTAKKYLSSDLSLNTMYQLYCKENSNPVCKTVYGKVFKDMNLSFKKPSIDTCNKCNLLQNKLQYLQDAEQIVQVREQLRLHQESYESAYTEKRKDKALAKTNSDVCVIAFDLQQCLPTPMLNTQSAFYKRQLWVFNLTIHDFTTDNAYCYMWPECIIEMAWTDFYDFAMFAKNNFTVKKTNATGEKFIWLNVRVIKFSKEQFPVFEYKESYVGDDYFVMSYDKRNKDYSLVGINAVPKCYNGPIPISVLKKRDLISLLEYIDPSVHDFYHGLVTNSNLRDVDPDNIVSDNE</sequence>
<dbReference type="PANTHER" id="PTHR10773">
    <property type="entry name" value="DNA-DIRECTED RNA POLYMERASES I, II, AND III SUBUNIT RPABC2"/>
    <property type="match status" value="1"/>
</dbReference>
<dbReference type="PANTHER" id="PTHR10773:SF19">
    <property type="match status" value="1"/>
</dbReference>
<protein>
    <submittedName>
        <fullName evidence="2">Uncharacterized protein</fullName>
    </submittedName>
</protein>
<reference evidence="2" key="1">
    <citation type="journal article" date="2021" name="G3 (Bethesda)">
        <title>Genome and transcriptome analysis of the beet armyworm Spodoptera exigua reveals targets for pest control. .</title>
        <authorList>
            <person name="Simon S."/>
            <person name="Breeschoten T."/>
            <person name="Jansen H.J."/>
            <person name="Dirks R.P."/>
            <person name="Schranz M.E."/>
            <person name="Ros V.I.D."/>
        </authorList>
    </citation>
    <scope>NUCLEOTIDE SEQUENCE</scope>
    <source>
        <strain evidence="2">TB_SE_WUR_2020</strain>
    </source>
</reference>
<organism evidence="2 3">
    <name type="scientific">Spodoptera exigua</name>
    <name type="common">Beet armyworm</name>
    <name type="synonym">Noctua fulgens</name>
    <dbReference type="NCBI Taxonomy" id="7107"/>
    <lineage>
        <taxon>Eukaryota</taxon>
        <taxon>Metazoa</taxon>
        <taxon>Ecdysozoa</taxon>
        <taxon>Arthropoda</taxon>
        <taxon>Hexapoda</taxon>
        <taxon>Insecta</taxon>
        <taxon>Pterygota</taxon>
        <taxon>Neoptera</taxon>
        <taxon>Endopterygota</taxon>
        <taxon>Lepidoptera</taxon>
        <taxon>Glossata</taxon>
        <taxon>Ditrysia</taxon>
        <taxon>Noctuoidea</taxon>
        <taxon>Noctuidae</taxon>
        <taxon>Amphipyrinae</taxon>
        <taxon>Spodoptera</taxon>
    </lineage>
</organism>
<evidence type="ECO:0000313" key="2">
    <source>
        <dbReference type="EMBL" id="KAH9636618.1"/>
    </source>
</evidence>
<name>A0A922SH02_SPOEX</name>
<dbReference type="EMBL" id="JACEFF010000488">
    <property type="protein sequence ID" value="KAH9636618.1"/>
    <property type="molecule type" value="Genomic_DNA"/>
</dbReference>
<comment type="caution">
    <text evidence="2">The sequence shown here is derived from an EMBL/GenBank/DDBJ whole genome shotgun (WGS) entry which is preliminary data.</text>
</comment>
<accession>A0A922SH02</accession>
<feature type="compositionally biased region" description="Basic and acidic residues" evidence="1">
    <location>
        <begin position="141"/>
        <end position="158"/>
    </location>
</feature>
<feature type="compositionally biased region" description="Basic and acidic residues" evidence="1">
    <location>
        <begin position="49"/>
        <end position="61"/>
    </location>
</feature>
<evidence type="ECO:0000313" key="3">
    <source>
        <dbReference type="Proteomes" id="UP000814243"/>
    </source>
</evidence>
<gene>
    <name evidence="2" type="ORF">HF086_003436</name>
</gene>